<accession>A0ABD0T729</accession>
<dbReference type="EMBL" id="JBEDNZ010000010">
    <property type="protein sequence ID" value="KAL0832862.1"/>
    <property type="molecule type" value="Genomic_DNA"/>
</dbReference>
<name>A0ABD0T729_LOXSC</name>
<evidence type="ECO:0000313" key="1">
    <source>
        <dbReference type="EMBL" id="KAL0832862.1"/>
    </source>
</evidence>
<evidence type="ECO:0000313" key="2">
    <source>
        <dbReference type="Proteomes" id="UP001549921"/>
    </source>
</evidence>
<sequence>MSEEWIEALLTSLKTYLTANYPYEETLTSECEVPLDDIGAEQNPFANARHKLLAGRNKTFNDKNTKLLLLYVRTKLLMREKQRNYYSKLLKGLPPNSLNTLNKDLKLQYQLPRHWYFRKQLSRDSSESSNTSCREIPMPTSR</sequence>
<gene>
    <name evidence="1" type="ORF">ABMA28_001015</name>
</gene>
<proteinExistence type="predicted"/>
<dbReference type="AlphaFoldDB" id="A0ABD0T729"/>
<organism evidence="1 2">
    <name type="scientific">Loxostege sticticalis</name>
    <name type="common">Beet webworm moth</name>
    <dbReference type="NCBI Taxonomy" id="481309"/>
    <lineage>
        <taxon>Eukaryota</taxon>
        <taxon>Metazoa</taxon>
        <taxon>Ecdysozoa</taxon>
        <taxon>Arthropoda</taxon>
        <taxon>Hexapoda</taxon>
        <taxon>Insecta</taxon>
        <taxon>Pterygota</taxon>
        <taxon>Neoptera</taxon>
        <taxon>Endopterygota</taxon>
        <taxon>Lepidoptera</taxon>
        <taxon>Glossata</taxon>
        <taxon>Ditrysia</taxon>
        <taxon>Pyraloidea</taxon>
        <taxon>Crambidae</taxon>
        <taxon>Pyraustinae</taxon>
        <taxon>Loxostege</taxon>
    </lineage>
</organism>
<comment type="caution">
    <text evidence="1">The sequence shown here is derived from an EMBL/GenBank/DDBJ whole genome shotgun (WGS) entry which is preliminary data.</text>
</comment>
<dbReference type="Proteomes" id="UP001549921">
    <property type="component" value="Unassembled WGS sequence"/>
</dbReference>
<protein>
    <submittedName>
        <fullName evidence="1">Uncharacterized protein</fullName>
    </submittedName>
</protein>
<reference evidence="1 2" key="1">
    <citation type="submission" date="2024-06" db="EMBL/GenBank/DDBJ databases">
        <title>A chromosome-level genome assembly of beet webworm, Loxostege sticticalis.</title>
        <authorList>
            <person name="Zhang Y."/>
        </authorList>
    </citation>
    <scope>NUCLEOTIDE SEQUENCE [LARGE SCALE GENOMIC DNA]</scope>
    <source>
        <strain evidence="1">AQ028</strain>
        <tissue evidence="1">Male pupae</tissue>
    </source>
</reference>